<dbReference type="Pfam" id="PF15024">
    <property type="entry name" value="Glyco_transf_18"/>
    <property type="match status" value="1"/>
</dbReference>
<evidence type="ECO:0000256" key="15">
    <source>
        <dbReference type="SAM" id="Phobius"/>
    </source>
</evidence>
<comment type="catalytic activity">
    <reaction evidence="13">
        <text>N(4)-{beta-D-GlcNAc-(1-&gt;2)-[beta-D-GlcNAc-(1-&gt;4)]-alpha-D-Man-(1-&gt;3)-[beta-D-GlcNAc-(1-&gt;2)-alpha-D-Man-(1-&gt;6)]-beta-D-Man-(1-&gt;4)-beta-D-GlcNAc-(1-&gt;4)-beta-D-GlcNAc}-L-asparaginyl-[protein] + UDP-N-acetyl-alpha-D-glucosamine = N(4)-{beta-D-GlcNAc-(1-&gt;2)-[beta-D-GlcNAc-(1-&gt;4)]-alpha-D-Man-(1-&gt;3)-[beta-D-GlcNAc-(1-&gt;2)-[beta-D-GlcNAc-(1-&gt;6)]-alpha-D-Man-(1-&gt;6)]-beta-D-Man-(1-&gt;4)-beta-D-GlcNAc-(1-&gt;4)-beta-D-GlcNAc}-L-asparaginyl-[protein] + UDP + H(+)</text>
        <dbReference type="Rhea" id="RHEA:16921"/>
        <dbReference type="Rhea" id="RHEA-COMP:14374"/>
        <dbReference type="Rhea" id="RHEA-COMP:14377"/>
        <dbReference type="ChEBI" id="CHEBI:15378"/>
        <dbReference type="ChEBI" id="CHEBI:57705"/>
        <dbReference type="ChEBI" id="CHEBI:58223"/>
        <dbReference type="ChEBI" id="CHEBI:139507"/>
        <dbReference type="ChEBI" id="CHEBI:139510"/>
        <dbReference type="EC" id="2.4.1.155"/>
    </reaction>
</comment>
<dbReference type="InterPro" id="IPR026116">
    <property type="entry name" value="GT18_cat"/>
</dbReference>
<evidence type="ECO:0000256" key="11">
    <source>
        <dbReference type="ARBA" id="ARBA00023136"/>
    </source>
</evidence>
<evidence type="ECO:0000256" key="12">
    <source>
        <dbReference type="ARBA" id="ARBA00023180"/>
    </source>
</evidence>
<name>A0A0D2MAL9_HYPSF</name>
<organism evidence="17 18">
    <name type="scientific">Hypholoma sublateritium (strain FD-334 SS-4)</name>
    <dbReference type="NCBI Taxonomy" id="945553"/>
    <lineage>
        <taxon>Eukaryota</taxon>
        <taxon>Fungi</taxon>
        <taxon>Dikarya</taxon>
        <taxon>Basidiomycota</taxon>
        <taxon>Agaricomycotina</taxon>
        <taxon>Agaricomycetes</taxon>
        <taxon>Agaricomycetidae</taxon>
        <taxon>Agaricales</taxon>
        <taxon>Agaricineae</taxon>
        <taxon>Strophariaceae</taxon>
        <taxon>Hypholoma</taxon>
    </lineage>
</organism>
<dbReference type="PANTHER" id="PTHR15075:SF2">
    <property type="entry name" value="ALPHA-1,6-MANNOSYLGLYCOPROTEIN 6-BETA-N-ACETYLGLUCOSAMINYLTRANSFERASE"/>
    <property type="match status" value="1"/>
</dbReference>
<comment type="similarity">
    <text evidence="3">Belongs to the glycosyltransferase 18 family.</text>
</comment>
<evidence type="ECO:0000256" key="2">
    <source>
        <dbReference type="ARBA" id="ARBA00004922"/>
    </source>
</evidence>
<keyword evidence="8" id="KW-0735">Signal-anchor</keyword>
<dbReference type="InterPro" id="IPR052105">
    <property type="entry name" value="MGAT5_Glycosyltransferase"/>
</dbReference>
<feature type="domain" description="Glycosyltransferase family 18 catalytic" evidence="16">
    <location>
        <begin position="225"/>
        <end position="451"/>
    </location>
</feature>
<evidence type="ECO:0000256" key="3">
    <source>
        <dbReference type="ARBA" id="ARBA00007477"/>
    </source>
</evidence>
<dbReference type="Proteomes" id="UP000054270">
    <property type="component" value="Unassembled WGS sequence"/>
</dbReference>
<evidence type="ECO:0000259" key="16">
    <source>
        <dbReference type="Pfam" id="PF15024"/>
    </source>
</evidence>
<dbReference type="GO" id="GO:0030144">
    <property type="term" value="F:alpha-1,6-mannosylglycoprotein 6-beta-N-acetylglucosaminyltransferase activity"/>
    <property type="evidence" value="ECO:0007669"/>
    <property type="project" value="UniProtKB-EC"/>
</dbReference>
<evidence type="ECO:0000256" key="4">
    <source>
        <dbReference type="ARBA" id="ARBA00012671"/>
    </source>
</evidence>
<evidence type="ECO:0000256" key="6">
    <source>
        <dbReference type="ARBA" id="ARBA00022679"/>
    </source>
</evidence>
<accession>A0A0D2MAL9</accession>
<dbReference type="PANTHER" id="PTHR15075">
    <property type="entry name" value="ALPHA-MANNOSIDE BETA-1,6-N-ACETYLGLUCOSAMINYLTRANSFERASE"/>
    <property type="match status" value="1"/>
</dbReference>
<keyword evidence="6 17" id="KW-0808">Transferase</keyword>
<dbReference type="EMBL" id="KN817567">
    <property type="protein sequence ID" value="KJA20423.1"/>
    <property type="molecule type" value="Genomic_DNA"/>
</dbReference>
<keyword evidence="7 15" id="KW-0812">Transmembrane</keyword>
<evidence type="ECO:0000256" key="8">
    <source>
        <dbReference type="ARBA" id="ARBA00022968"/>
    </source>
</evidence>
<feature type="region of interest" description="Disordered" evidence="14">
    <location>
        <begin position="1"/>
        <end position="35"/>
    </location>
</feature>
<keyword evidence="12" id="KW-0325">Glycoprotein</keyword>
<evidence type="ECO:0000256" key="13">
    <source>
        <dbReference type="ARBA" id="ARBA00048243"/>
    </source>
</evidence>
<dbReference type="EC" id="2.4.1.155" evidence="4"/>
<feature type="transmembrane region" description="Helical" evidence="15">
    <location>
        <begin position="47"/>
        <end position="66"/>
    </location>
</feature>
<protein>
    <recommendedName>
        <fullName evidence="4">alpha-1,6-mannosyl-glycoprotein 6-beta-N-acetylglucosaminyltransferase</fullName>
        <ecNumber evidence="4">2.4.1.155</ecNumber>
    </recommendedName>
</protein>
<comment type="pathway">
    <text evidence="2">Protein modification; protein glycosylation.</text>
</comment>
<dbReference type="OMA" id="NPYFQTG"/>
<proteinExistence type="inferred from homology"/>
<gene>
    <name evidence="17" type="ORF">HYPSUDRAFT_203740</name>
</gene>
<dbReference type="AlphaFoldDB" id="A0A0D2MAL9"/>
<evidence type="ECO:0000256" key="14">
    <source>
        <dbReference type="SAM" id="MobiDB-lite"/>
    </source>
</evidence>
<evidence type="ECO:0000313" key="17">
    <source>
        <dbReference type="EMBL" id="KJA20423.1"/>
    </source>
</evidence>
<evidence type="ECO:0000313" key="18">
    <source>
        <dbReference type="Proteomes" id="UP000054270"/>
    </source>
</evidence>
<keyword evidence="9 15" id="KW-1133">Transmembrane helix</keyword>
<dbReference type="GO" id="GO:0006487">
    <property type="term" value="P:protein N-linked glycosylation"/>
    <property type="evidence" value="ECO:0007669"/>
    <property type="project" value="TreeGrafter"/>
</dbReference>
<dbReference type="GO" id="GO:0000139">
    <property type="term" value="C:Golgi membrane"/>
    <property type="evidence" value="ECO:0007669"/>
    <property type="project" value="UniProtKB-SubCell"/>
</dbReference>
<sequence length="476" mass="53494">MSTSSDEEYELLPTHEGSRHISSRSEKRHAKGGHLRPLRRVMRRHPILIFCTSLVFVTLASTFLAYDIVYLKTKLAIAGSYNAFLTHLWPVGLPNRTDVWENENSKAMHALISCMSADNCLENQASIVLLSSPHFANSISGHVSGEDIWAMSVLDAVRDLGYTPIFTTNNEELARTYRQYPDLVKIAIVEGASARSCFADSSCIKTAAHPLGIPAWKMFSFHFWGGASNPLGNAWTLSPENYALVQPHTHSEENVYLGYSIENTCLKIPVTPVAERPRQAYVLAKLSNYFYEKDYAWPGIVYESSPIDVSLVAGIAQDNAPNGAGVPSGITNLGRLNKTEFYRHLGRSRALVGIGVPFLSPSPYDALCMGLPFINPVLLWDWDDPENRTKWRTQHDGLKFQVPPYVYHVKKGDIDGFWEALRTAVEKPIERYIVPEMTMQALKYRVSNLIEGNWRKKAERLLNDRIDSGEGDLFEL</sequence>
<feature type="compositionally biased region" description="Basic residues" evidence="14">
    <location>
        <begin position="26"/>
        <end position="35"/>
    </location>
</feature>
<dbReference type="OrthoDB" id="2113294at2759"/>
<evidence type="ECO:0000256" key="5">
    <source>
        <dbReference type="ARBA" id="ARBA00022676"/>
    </source>
</evidence>
<evidence type="ECO:0000256" key="7">
    <source>
        <dbReference type="ARBA" id="ARBA00022692"/>
    </source>
</evidence>
<keyword evidence="5" id="KW-0328">Glycosyltransferase</keyword>
<feature type="compositionally biased region" description="Basic and acidic residues" evidence="14">
    <location>
        <begin position="16"/>
        <end position="25"/>
    </location>
</feature>
<evidence type="ECO:0000256" key="10">
    <source>
        <dbReference type="ARBA" id="ARBA00023034"/>
    </source>
</evidence>
<keyword evidence="11 15" id="KW-0472">Membrane</keyword>
<dbReference type="STRING" id="945553.A0A0D2MAL9"/>
<evidence type="ECO:0000256" key="1">
    <source>
        <dbReference type="ARBA" id="ARBA00004323"/>
    </source>
</evidence>
<keyword evidence="10" id="KW-0333">Golgi apparatus</keyword>
<feature type="compositionally biased region" description="Acidic residues" evidence="14">
    <location>
        <begin position="1"/>
        <end position="10"/>
    </location>
</feature>
<keyword evidence="18" id="KW-1185">Reference proteome</keyword>
<evidence type="ECO:0000256" key="9">
    <source>
        <dbReference type="ARBA" id="ARBA00022989"/>
    </source>
</evidence>
<dbReference type="UniPathway" id="UPA00378"/>
<comment type="subcellular location">
    <subcellularLocation>
        <location evidence="1">Golgi apparatus membrane</location>
        <topology evidence="1">Single-pass type II membrane protein</topology>
    </subcellularLocation>
</comment>
<reference evidence="18" key="1">
    <citation type="submission" date="2014-04" db="EMBL/GenBank/DDBJ databases">
        <title>Evolutionary Origins and Diversification of the Mycorrhizal Mutualists.</title>
        <authorList>
            <consortium name="DOE Joint Genome Institute"/>
            <consortium name="Mycorrhizal Genomics Consortium"/>
            <person name="Kohler A."/>
            <person name="Kuo A."/>
            <person name="Nagy L.G."/>
            <person name="Floudas D."/>
            <person name="Copeland A."/>
            <person name="Barry K.W."/>
            <person name="Cichocki N."/>
            <person name="Veneault-Fourrey C."/>
            <person name="LaButti K."/>
            <person name="Lindquist E.A."/>
            <person name="Lipzen A."/>
            <person name="Lundell T."/>
            <person name="Morin E."/>
            <person name="Murat C."/>
            <person name="Riley R."/>
            <person name="Ohm R."/>
            <person name="Sun H."/>
            <person name="Tunlid A."/>
            <person name="Henrissat B."/>
            <person name="Grigoriev I.V."/>
            <person name="Hibbett D.S."/>
            <person name="Martin F."/>
        </authorList>
    </citation>
    <scope>NUCLEOTIDE SEQUENCE [LARGE SCALE GENOMIC DNA]</scope>
    <source>
        <strain evidence="18">FD-334 SS-4</strain>
    </source>
</reference>